<feature type="region of interest" description="Disordered" evidence="4">
    <location>
        <begin position="612"/>
        <end position="644"/>
    </location>
</feature>
<dbReference type="GO" id="GO:0005886">
    <property type="term" value="C:plasma membrane"/>
    <property type="evidence" value="ECO:0007669"/>
    <property type="project" value="TreeGrafter"/>
</dbReference>
<protein>
    <recommendedName>
        <fullName evidence="10">Methyl-accepting chemotaxis protein</fullName>
    </recommendedName>
</protein>
<name>A0A2W1K278_9CYAN</name>
<keyword evidence="1" id="KW-0145">Chemotaxis</keyword>
<evidence type="ECO:0000256" key="4">
    <source>
        <dbReference type="SAM" id="MobiDB-lite"/>
    </source>
</evidence>
<comment type="caution">
    <text evidence="8">The sequence shown here is derived from an EMBL/GenBank/DDBJ whole genome shotgun (WGS) entry which is preliminary data.</text>
</comment>
<dbReference type="InterPro" id="IPR051310">
    <property type="entry name" value="MCP_chemotaxis"/>
</dbReference>
<evidence type="ECO:0000256" key="3">
    <source>
        <dbReference type="PROSITE-ProRule" id="PRU00284"/>
    </source>
</evidence>
<dbReference type="RefSeq" id="WP_110984651.1">
    <property type="nucleotide sequence ID" value="NZ_CAWNWM010000002.1"/>
</dbReference>
<dbReference type="GO" id="GO:0007165">
    <property type="term" value="P:signal transduction"/>
    <property type="evidence" value="ECO:0007669"/>
    <property type="project" value="UniProtKB-KW"/>
</dbReference>
<evidence type="ECO:0000313" key="8">
    <source>
        <dbReference type="EMBL" id="PZD74481.1"/>
    </source>
</evidence>
<dbReference type="OrthoDB" id="567929at2"/>
<keyword evidence="9" id="KW-1185">Reference proteome</keyword>
<accession>A0A2W1K278</accession>
<dbReference type="GO" id="GO:0004888">
    <property type="term" value="F:transmembrane signaling receptor activity"/>
    <property type="evidence" value="ECO:0007669"/>
    <property type="project" value="TreeGrafter"/>
</dbReference>
<organism evidence="8 9">
    <name type="scientific">Acaryochloris thomasi RCC1774</name>
    <dbReference type="NCBI Taxonomy" id="1764569"/>
    <lineage>
        <taxon>Bacteria</taxon>
        <taxon>Bacillati</taxon>
        <taxon>Cyanobacteriota</taxon>
        <taxon>Cyanophyceae</taxon>
        <taxon>Acaryochloridales</taxon>
        <taxon>Acaryochloridaceae</taxon>
        <taxon>Acaryochloris</taxon>
        <taxon>Acaryochloris thomasi</taxon>
    </lineage>
</organism>
<evidence type="ECO:0008006" key="10">
    <source>
        <dbReference type="Google" id="ProtNLM"/>
    </source>
</evidence>
<feature type="domain" description="HAMP" evidence="7">
    <location>
        <begin position="271"/>
        <end position="322"/>
    </location>
</feature>
<dbReference type="PANTHER" id="PTHR43531">
    <property type="entry name" value="PROTEIN ICFG"/>
    <property type="match status" value="1"/>
</dbReference>
<dbReference type="PANTHER" id="PTHR43531:SF11">
    <property type="entry name" value="METHYL-ACCEPTING CHEMOTAXIS PROTEIN 3"/>
    <property type="match status" value="1"/>
</dbReference>
<evidence type="ECO:0000259" key="7">
    <source>
        <dbReference type="PROSITE" id="PS50885"/>
    </source>
</evidence>
<evidence type="ECO:0000256" key="5">
    <source>
        <dbReference type="SAM" id="Phobius"/>
    </source>
</evidence>
<dbReference type="PROSITE" id="PS50885">
    <property type="entry name" value="HAMP"/>
    <property type="match status" value="1"/>
</dbReference>
<gene>
    <name evidence="8" type="ORF">C1752_00667</name>
</gene>
<evidence type="ECO:0000259" key="6">
    <source>
        <dbReference type="PROSITE" id="PS50111"/>
    </source>
</evidence>
<dbReference type="SUPFAM" id="SSF58104">
    <property type="entry name" value="Methyl-accepting chemotaxis protein (MCP) signaling domain"/>
    <property type="match status" value="1"/>
</dbReference>
<keyword evidence="5" id="KW-1133">Transmembrane helix</keyword>
<keyword evidence="5" id="KW-0472">Membrane</keyword>
<dbReference type="Proteomes" id="UP000248857">
    <property type="component" value="Unassembled WGS sequence"/>
</dbReference>
<feature type="transmembrane region" description="Helical" evidence="5">
    <location>
        <begin position="199"/>
        <end position="224"/>
    </location>
</feature>
<feature type="compositionally biased region" description="Low complexity" evidence="4">
    <location>
        <begin position="615"/>
        <end position="629"/>
    </location>
</feature>
<keyword evidence="5" id="KW-0812">Transmembrane</keyword>
<dbReference type="EMBL" id="PQWO01000002">
    <property type="protein sequence ID" value="PZD74481.1"/>
    <property type="molecule type" value="Genomic_DNA"/>
</dbReference>
<feature type="transmembrane region" description="Helical" evidence="5">
    <location>
        <begin position="30"/>
        <end position="53"/>
    </location>
</feature>
<feature type="domain" description="Methyl-accepting transducer" evidence="6">
    <location>
        <begin position="327"/>
        <end position="572"/>
    </location>
</feature>
<dbReference type="GO" id="GO:0006935">
    <property type="term" value="P:chemotaxis"/>
    <property type="evidence" value="ECO:0007669"/>
    <property type="project" value="UniProtKB-KW"/>
</dbReference>
<dbReference type="PROSITE" id="PS50111">
    <property type="entry name" value="CHEMOTAXIS_TRANSDUC_2"/>
    <property type="match status" value="1"/>
</dbReference>
<proteinExistence type="inferred from homology"/>
<dbReference type="AlphaFoldDB" id="A0A2W1K278"/>
<dbReference type="InterPro" id="IPR003660">
    <property type="entry name" value="HAMP_dom"/>
</dbReference>
<reference evidence="8 9" key="1">
    <citation type="journal article" date="2018" name="Sci. Rep.">
        <title>A novel species of the marine cyanobacterium Acaryochloris with a unique pigment content and lifestyle.</title>
        <authorList>
            <person name="Partensky F."/>
            <person name="Six C."/>
            <person name="Ratin M."/>
            <person name="Garczarek L."/>
            <person name="Vaulot D."/>
            <person name="Probert I."/>
            <person name="Calteau A."/>
            <person name="Gourvil P."/>
            <person name="Marie D."/>
            <person name="Grebert T."/>
            <person name="Bouchier C."/>
            <person name="Le Panse S."/>
            <person name="Gachenot M."/>
            <person name="Rodriguez F."/>
            <person name="Garrido J.L."/>
        </authorList>
    </citation>
    <scope>NUCLEOTIDE SEQUENCE [LARGE SCALE GENOMIC DNA]</scope>
    <source>
        <strain evidence="8 9">RCC1774</strain>
    </source>
</reference>
<dbReference type="Gene3D" id="1.10.287.950">
    <property type="entry name" value="Methyl-accepting chemotaxis protein"/>
    <property type="match status" value="1"/>
</dbReference>
<keyword evidence="3" id="KW-0807">Transducer</keyword>
<evidence type="ECO:0000313" key="9">
    <source>
        <dbReference type="Proteomes" id="UP000248857"/>
    </source>
</evidence>
<sequence>MTAEQIAVTQTSGSKASLLRRLQSGLQARLVPTITVSVLFSLALTGTSAWNIWRIYQGLQSTITKQFKLQERSGQVIHLDEVLTMSARMAASTGDLQWEERYNINVPPLDEAIGAVLSELPEAEQTNPAKTNAANQRLIEMETQAFELVRQGQSETALDLLLSRKYRMQKFIYSQGINGTLQTVQQKVANQLGAYQQRLAWSVTYAVSSLLLLALTWYIVLMAVRGYIQERRQSQIDLEASQTNLLSLNSTLEGEVKQRAAQEQAIREESELLQMDVGHILDVVSALEDGDLTVEAEVNERATGLVSDTLNRLIESLSRVVSSVVTTAEQVTESAEQLEGIAVETAEQAQFQTASVQDVQLLMEAVNTLTSDSLEQALATGQAVEKAKTAVFTGQQGMDAMVGGIETLQVGTEQIVKRTQLLGEFVDLATQFSKDQKRVASLTRVLSLNASTVASRALKEEDPEQFASLANEFDVIARQVNDLATETNNGLVLLQQRTNQIQTVSSGLNYDVSEISELVQAFTQEVGQARQAFSNIQQVTDQVEQVGQQVSLSSQGMVKVTQNTLAATQKIAEIAQETDAKAAITRVQVEAMGNVARTLLEVVSFFQVQAEESPESVAVASSEESAAAPMTEEPISESQQLVSA</sequence>
<evidence type="ECO:0000256" key="2">
    <source>
        <dbReference type="ARBA" id="ARBA00029447"/>
    </source>
</evidence>
<dbReference type="InterPro" id="IPR004089">
    <property type="entry name" value="MCPsignal_dom"/>
</dbReference>
<evidence type="ECO:0000256" key="1">
    <source>
        <dbReference type="ARBA" id="ARBA00022500"/>
    </source>
</evidence>
<comment type="similarity">
    <text evidence="2">Belongs to the methyl-accepting chemotaxis (MCP) protein family.</text>
</comment>